<dbReference type="EMBL" id="VUND01000001">
    <property type="protein sequence ID" value="MST60029.1"/>
    <property type="molecule type" value="Genomic_DNA"/>
</dbReference>
<protein>
    <submittedName>
        <fullName evidence="1">Uncharacterized protein</fullName>
    </submittedName>
</protein>
<proteinExistence type="predicted"/>
<accession>A0A6N7X9S4</accession>
<dbReference type="RefSeq" id="WP_154540106.1">
    <property type="nucleotide sequence ID" value="NZ_VUND01000001.1"/>
</dbReference>
<dbReference type="Proteomes" id="UP000434342">
    <property type="component" value="Unassembled WGS sequence"/>
</dbReference>
<name>A0A6N7X9S4_9ACTN</name>
<sequence length="120" mass="13192">MSTITRRQLQDYDESLSKVEAMAGQSAMSAYSRWRAKNLNASVAEVREEMKDIVLAELDAYGNAACELAARFYDQCVSDASADLEPASIPDVPKEASDAIDKRCRWIVGRIVDEDEGGAI</sequence>
<comment type="caution">
    <text evidence="1">The sequence shown here is derived from an EMBL/GenBank/DDBJ whole genome shotgun (WGS) entry which is preliminary data.</text>
</comment>
<evidence type="ECO:0000313" key="1">
    <source>
        <dbReference type="EMBL" id="MST60029.1"/>
    </source>
</evidence>
<dbReference type="InterPro" id="IPR057369">
    <property type="entry name" value="VG15"/>
</dbReference>
<gene>
    <name evidence="1" type="ORF">FYJ69_03730</name>
</gene>
<dbReference type="Pfam" id="PF25310">
    <property type="entry name" value="VG15"/>
    <property type="match status" value="1"/>
</dbReference>
<evidence type="ECO:0000313" key="2">
    <source>
        <dbReference type="Proteomes" id="UP000434342"/>
    </source>
</evidence>
<reference evidence="1 2" key="1">
    <citation type="submission" date="2019-08" db="EMBL/GenBank/DDBJ databases">
        <title>In-depth cultivation of the pig gut microbiome towards novel bacterial diversity and tailored functional studies.</title>
        <authorList>
            <person name="Wylensek D."/>
            <person name="Hitch T.C.A."/>
            <person name="Clavel T."/>
        </authorList>
    </citation>
    <scope>NUCLEOTIDE SEQUENCE [LARGE SCALE GENOMIC DNA]</scope>
    <source>
        <strain evidence="1 2">WB01_CNA04</strain>
    </source>
</reference>
<dbReference type="AlphaFoldDB" id="A0A6N7X9S4"/>
<organism evidence="1 2">
    <name type="scientific">Parafannyhessea umbonata</name>
    <dbReference type="NCBI Taxonomy" id="604330"/>
    <lineage>
        <taxon>Bacteria</taxon>
        <taxon>Bacillati</taxon>
        <taxon>Actinomycetota</taxon>
        <taxon>Coriobacteriia</taxon>
        <taxon>Coriobacteriales</taxon>
        <taxon>Atopobiaceae</taxon>
        <taxon>Parafannyhessea</taxon>
    </lineage>
</organism>